<accession>A0A6L8W9B0</accession>
<sequence length="320" mass="36582">MRRVGVEIEFSGLDPANAAQLLADIYDGQVVATSSAFVFSVEGTPWGKFLVELDTQYVNPEKDLGDLMEEAELPLNQDAVNIGRDLDSFFRNVIGKVSSIAVPTEIVAPPIPWNELDKLTALVEGLRENGAKGTDDNFIYAFGVHLNPEVAADDVGYLLRHLRAYVLLSHWLRDRIEIDTTRRLLPHVDPFPREYVRLILDADYSPDLETLISDYARLNPTRNRELDMFPLFKFLAPDVVARFTDDILIKARPTFHYRLPNTHLSDPAWDIVAEWNRWFVVEKLAADEKAIQRLSDRYLAKPSSFVEQWIRDIGEWIETL</sequence>
<organism evidence="1 2">
    <name type="scientific">Sneathiella litorea</name>
    <dbReference type="NCBI Taxonomy" id="2606216"/>
    <lineage>
        <taxon>Bacteria</taxon>
        <taxon>Pseudomonadati</taxon>
        <taxon>Pseudomonadota</taxon>
        <taxon>Alphaproteobacteria</taxon>
        <taxon>Sneathiellales</taxon>
        <taxon>Sneathiellaceae</taxon>
        <taxon>Sneathiella</taxon>
    </lineage>
</organism>
<name>A0A6L8W9B0_9PROT</name>
<gene>
    <name evidence="1" type="ORF">GQE98_13750</name>
</gene>
<comment type="caution">
    <text evidence="1">The sequence shown here is derived from an EMBL/GenBank/DDBJ whole genome shotgun (WGS) entry which is preliminary data.</text>
</comment>
<dbReference type="Proteomes" id="UP000476030">
    <property type="component" value="Unassembled WGS sequence"/>
</dbReference>
<dbReference type="InterPro" id="IPR022025">
    <property type="entry name" value="Amidoligase_2"/>
</dbReference>
<dbReference type="GO" id="GO:0016874">
    <property type="term" value="F:ligase activity"/>
    <property type="evidence" value="ECO:0007669"/>
    <property type="project" value="UniProtKB-KW"/>
</dbReference>
<keyword evidence="1" id="KW-0436">Ligase</keyword>
<dbReference type="EMBL" id="WTUW01000002">
    <property type="protein sequence ID" value="MZR31701.1"/>
    <property type="molecule type" value="Genomic_DNA"/>
</dbReference>
<protein>
    <submittedName>
        <fullName evidence="1">Amidoligase enzyme</fullName>
    </submittedName>
</protein>
<dbReference type="AlphaFoldDB" id="A0A6L8W9B0"/>
<dbReference type="RefSeq" id="WP_161316177.1">
    <property type="nucleotide sequence ID" value="NZ_WTUW01000002.1"/>
</dbReference>
<proteinExistence type="predicted"/>
<keyword evidence="2" id="KW-1185">Reference proteome</keyword>
<evidence type="ECO:0000313" key="2">
    <source>
        <dbReference type="Proteomes" id="UP000476030"/>
    </source>
</evidence>
<reference evidence="1 2" key="1">
    <citation type="submission" date="2019-12" db="EMBL/GenBank/DDBJ databases">
        <title>Snethiella sp. nov. sp. isolated from sea sand.</title>
        <authorList>
            <person name="Kim J."/>
            <person name="Jeong S.E."/>
            <person name="Jung H.S."/>
            <person name="Jeon C.O."/>
        </authorList>
    </citation>
    <scope>NUCLEOTIDE SEQUENCE [LARGE SCALE GENOMIC DNA]</scope>
    <source>
        <strain evidence="1 2">DP05</strain>
    </source>
</reference>
<dbReference type="Pfam" id="PF12224">
    <property type="entry name" value="Amidoligase_2"/>
    <property type="match status" value="1"/>
</dbReference>
<evidence type="ECO:0000313" key="1">
    <source>
        <dbReference type="EMBL" id="MZR31701.1"/>
    </source>
</evidence>